<gene>
    <name evidence="1" type="ORF">PQR57_21875</name>
</gene>
<protein>
    <recommendedName>
        <fullName evidence="3">Dienelactone hydrolase domain-containing protein</fullName>
    </recommendedName>
</protein>
<dbReference type="Proteomes" id="UP001629230">
    <property type="component" value="Unassembled WGS sequence"/>
</dbReference>
<organism evidence="1 2">
    <name type="scientific">Paraburkholderia dipogonis</name>
    <dbReference type="NCBI Taxonomy" id="1211383"/>
    <lineage>
        <taxon>Bacteria</taxon>
        <taxon>Pseudomonadati</taxon>
        <taxon>Pseudomonadota</taxon>
        <taxon>Betaproteobacteria</taxon>
        <taxon>Burkholderiales</taxon>
        <taxon>Burkholderiaceae</taxon>
        <taxon>Paraburkholderia</taxon>
    </lineage>
</organism>
<dbReference type="RefSeq" id="WP_408178684.1">
    <property type="nucleotide sequence ID" value="NZ_JAQQEZ010000015.1"/>
</dbReference>
<dbReference type="SUPFAM" id="SSF53474">
    <property type="entry name" value="alpha/beta-Hydrolases"/>
    <property type="match status" value="1"/>
</dbReference>
<keyword evidence="2" id="KW-1185">Reference proteome</keyword>
<evidence type="ECO:0008006" key="3">
    <source>
        <dbReference type="Google" id="ProtNLM"/>
    </source>
</evidence>
<evidence type="ECO:0000313" key="1">
    <source>
        <dbReference type="EMBL" id="MFM0003671.1"/>
    </source>
</evidence>
<dbReference type="EMBL" id="JAQQEZ010000015">
    <property type="protein sequence ID" value="MFM0003671.1"/>
    <property type="molecule type" value="Genomic_DNA"/>
</dbReference>
<reference evidence="1 2" key="1">
    <citation type="journal article" date="2024" name="Chem. Sci.">
        <title>Discovery of megapolipeptins by genome mining of a Burkholderiales bacteria collection.</title>
        <authorList>
            <person name="Paulo B.S."/>
            <person name="Recchia M.J.J."/>
            <person name="Lee S."/>
            <person name="Fergusson C.H."/>
            <person name="Romanowski S.B."/>
            <person name="Hernandez A."/>
            <person name="Krull N."/>
            <person name="Liu D.Y."/>
            <person name="Cavanagh H."/>
            <person name="Bos A."/>
            <person name="Gray C.A."/>
            <person name="Murphy B.T."/>
            <person name="Linington R.G."/>
            <person name="Eustaquio A.S."/>
        </authorList>
    </citation>
    <scope>NUCLEOTIDE SEQUENCE [LARGE SCALE GENOMIC DNA]</scope>
    <source>
        <strain evidence="1 2">RL17-350-BIC-A</strain>
    </source>
</reference>
<proteinExistence type="predicted"/>
<name>A0ABW9AUL2_9BURK</name>
<sequence length="136" mass="15074">MLFWKDFGRKRQGSDIAPPVRRDVTSMPRLARTFFPASSLNTRPPRHIVWKALLGSEKVVLAGWSGGGLLLVIENSADDAVPQPHSKMLHDAALSTDNIFHVVKGATHYYAGQRALLAEATSLIFDWLSARRMGVH</sequence>
<dbReference type="InterPro" id="IPR029058">
    <property type="entry name" value="AB_hydrolase_fold"/>
</dbReference>
<accession>A0ABW9AUL2</accession>
<evidence type="ECO:0000313" key="2">
    <source>
        <dbReference type="Proteomes" id="UP001629230"/>
    </source>
</evidence>
<comment type="caution">
    <text evidence="1">The sequence shown here is derived from an EMBL/GenBank/DDBJ whole genome shotgun (WGS) entry which is preliminary data.</text>
</comment>